<feature type="transmembrane region" description="Helical" evidence="17">
    <location>
        <begin position="26"/>
        <end position="47"/>
    </location>
</feature>
<evidence type="ECO:0000256" key="3">
    <source>
        <dbReference type="ARBA" id="ARBA00012944"/>
    </source>
</evidence>
<dbReference type="PRINTS" id="PR01436">
    <property type="entry name" value="NADHDHGNASE2"/>
</dbReference>
<dbReference type="EC" id="7.1.1.2" evidence="3 17"/>
<dbReference type="GO" id="GO:0005743">
    <property type="term" value="C:mitochondrial inner membrane"/>
    <property type="evidence" value="ECO:0007669"/>
    <property type="project" value="UniProtKB-SubCell"/>
</dbReference>
<feature type="transmembrane region" description="Helical" evidence="17">
    <location>
        <begin position="322"/>
        <end position="340"/>
    </location>
</feature>
<dbReference type="Pfam" id="PF06444">
    <property type="entry name" value="NADH_dehy_S2_C"/>
    <property type="match status" value="1"/>
</dbReference>
<evidence type="ECO:0000256" key="6">
    <source>
        <dbReference type="ARBA" id="ARBA00022660"/>
    </source>
</evidence>
<keyword evidence="11 17" id="KW-1133">Transmembrane helix</keyword>
<evidence type="ECO:0000256" key="5">
    <source>
        <dbReference type="ARBA" id="ARBA00022448"/>
    </source>
</evidence>
<keyword evidence="13 17" id="KW-0830">Ubiquinone</keyword>
<gene>
    <name evidence="20" type="primary">NADH2</name>
</gene>
<evidence type="ECO:0000256" key="13">
    <source>
        <dbReference type="ARBA" id="ARBA00023075"/>
    </source>
</evidence>
<keyword evidence="14 17" id="KW-0496">Mitochondrion</keyword>
<dbReference type="EMBL" id="FN562579">
    <property type="protein sequence ID" value="CBH40136.1"/>
    <property type="molecule type" value="Genomic_DNA"/>
</dbReference>
<feature type="domain" description="NADH dehydrogenase subunit 2 C-terminal" evidence="19">
    <location>
        <begin position="289"/>
        <end position="342"/>
    </location>
</feature>
<reference evidence="20" key="1">
    <citation type="journal article" date="2010" name="Mol. Phylogenet. Evol.">
        <title>Mitochondrial genome evolution in Ophiuroidea, Echinoidea, and Holothuroidea: Insights in phylogenetic relationships of Echinodermata.</title>
        <authorList>
            <person name="Perseke M."/>
            <person name="Bernhard D."/>
            <person name="Fritzsch G."/>
            <person name="Bruemmer F."/>
            <person name="Stadler P.F."/>
            <person name="Schlegel M."/>
        </authorList>
    </citation>
    <scope>NUCLEOTIDE SEQUENCE</scope>
</reference>
<feature type="transmembrane region" description="Helical" evidence="17">
    <location>
        <begin position="202"/>
        <end position="221"/>
    </location>
</feature>
<feature type="transmembrane region" description="Helical" evidence="17">
    <location>
        <begin position="177"/>
        <end position="196"/>
    </location>
</feature>
<evidence type="ECO:0000256" key="10">
    <source>
        <dbReference type="ARBA" id="ARBA00022982"/>
    </source>
</evidence>
<dbReference type="InterPro" id="IPR003917">
    <property type="entry name" value="NADH_UbQ_OxRdtase_chain2"/>
</dbReference>
<keyword evidence="15 17" id="KW-0472">Membrane</keyword>
<evidence type="ECO:0000256" key="4">
    <source>
        <dbReference type="ARBA" id="ARBA00021008"/>
    </source>
</evidence>
<dbReference type="PANTHER" id="PTHR46552">
    <property type="entry name" value="NADH-UBIQUINONE OXIDOREDUCTASE CHAIN 2"/>
    <property type="match status" value="1"/>
</dbReference>
<keyword evidence="6 17" id="KW-0679">Respiratory chain</keyword>
<organism evidence="20">
    <name type="scientific">Balanoglossus clavigerus</name>
    <name type="common">Acorn worm</name>
    <dbReference type="NCBI Taxonomy" id="560604"/>
    <lineage>
        <taxon>Eukaryota</taxon>
        <taxon>Metazoa</taxon>
        <taxon>Hemichordata</taxon>
        <taxon>Enteropneusta</taxon>
        <taxon>Ptychoderidae</taxon>
        <taxon>Balanoglossus</taxon>
    </lineage>
</organism>
<comment type="similarity">
    <text evidence="2 17">Belongs to the complex I subunit 2 family.</text>
</comment>
<keyword evidence="7 17" id="KW-0812">Transmembrane</keyword>
<comment type="catalytic activity">
    <reaction evidence="16 17">
        <text>a ubiquinone + NADH + 5 H(+)(in) = a ubiquinol + NAD(+) + 4 H(+)(out)</text>
        <dbReference type="Rhea" id="RHEA:29091"/>
        <dbReference type="Rhea" id="RHEA-COMP:9565"/>
        <dbReference type="Rhea" id="RHEA-COMP:9566"/>
        <dbReference type="ChEBI" id="CHEBI:15378"/>
        <dbReference type="ChEBI" id="CHEBI:16389"/>
        <dbReference type="ChEBI" id="CHEBI:17976"/>
        <dbReference type="ChEBI" id="CHEBI:57540"/>
        <dbReference type="ChEBI" id="CHEBI:57945"/>
        <dbReference type="EC" id="7.1.1.2"/>
    </reaction>
</comment>
<evidence type="ECO:0000256" key="16">
    <source>
        <dbReference type="ARBA" id="ARBA00049551"/>
    </source>
</evidence>
<geneLocation type="mitochondrion" evidence="20"/>
<feature type="domain" description="NADH:quinone oxidoreductase/Mrp antiporter transmembrane" evidence="18">
    <location>
        <begin position="23"/>
        <end position="288"/>
    </location>
</feature>
<evidence type="ECO:0000256" key="8">
    <source>
        <dbReference type="ARBA" id="ARBA00022792"/>
    </source>
</evidence>
<keyword evidence="5" id="KW-0813">Transport</keyword>
<evidence type="ECO:0000256" key="1">
    <source>
        <dbReference type="ARBA" id="ARBA00004448"/>
    </source>
</evidence>
<dbReference type="GO" id="GO:0008137">
    <property type="term" value="F:NADH dehydrogenase (ubiquinone) activity"/>
    <property type="evidence" value="ECO:0007669"/>
    <property type="project" value="UniProtKB-EC"/>
</dbReference>
<dbReference type="AlphaFoldDB" id="D3H5W2"/>
<feature type="transmembrane region" description="Helical" evidence="17">
    <location>
        <begin position="151"/>
        <end position="170"/>
    </location>
</feature>
<proteinExistence type="inferred from homology"/>
<dbReference type="PANTHER" id="PTHR46552:SF1">
    <property type="entry name" value="NADH-UBIQUINONE OXIDOREDUCTASE CHAIN 2"/>
    <property type="match status" value="1"/>
</dbReference>
<evidence type="ECO:0000256" key="15">
    <source>
        <dbReference type="ARBA" id="ARBA00023136"/>
    </source>
</evidence>
<evidence type="ECO:0000313" key="20">
    <source>
        <dbReference type="EMBL" id="CBH40136.1"/>
    </source>
</evidence>
<dbReference type="InterPro" id="IPR010933">
    <property type="entry name" value="NADH_DH_su2_C"/>
</dbReference>
<evidence type="ECO:0000256" key="17">
    <source>
        <dbReference type="RuleBase" id="RU003403"/>
    </source>
</evidence>
<evidence type="ECO:0000256" key="12">
    <source>
        <dbReference type="ARBA" id="ARBA00023027"/>
    </source>
</evidence>
<feature type="transmembrane region" description="Helical" evidence="17">
    <location>
        <begin position="233"/>
        <end position="256"/>
    </location>
</feature>
<name>D3H5W2_BALCL</name>
<dbReference type="InterPro" id="IPR050175">
    <property type="entry name" value="Complex_I_Subunit_2"/>
</dbReference>
<feature type="transmembrane region" description="Helical" evidence="17">
    <location>
        <begin position="276"/>
        <end position="301"/>
    </location>
</feature>
<evidence type="ECO:0000259" key="19">
    <source>
        <dbReference type="Pfam" id="PF06444"/>
    </source>
</evidence>
<evidence type="ECO:0000256" key="7">
    <source>
        <dbReference type="ARBA" id="ARBA00022692"/>
    </source>
</evidence>
<keyword evidence="8 17" id="KW-0999">Mitochondrion inner membrane</keyword>
<keyword evidence="9 17" id="KW-1278">Translocase</keyword>
<accession>D3H5W2</accession>
<comment type="subcellular location">
    <subcellularLocation>
        <location evidence="1 17">Mitochondrion inner membrane</location>
        <topology evidence="1 17">Multi-pass membrane protein</topology>
    </subcellularLocation>
</comment>
<comment type="function">
    <text evidence="17">Core subunit of the mitochondrial membrane respiratory chain NADH dehydrogenase (Complex I) which catalyzes electron transfer from NADH through the respiratory chain, using ubiquinone as an electron acceptor. Essential for the catalytic activity and assembly of complex I.</text>
</comment>
<feature type="transmembrane region" description="Helical" evidence="17">
    <location>
        <begin position="90"/>
        <end position="110"/>
    </location>
</feature>
<evidence type="ECO:0000256" key="9">
    <source>
        <dbReference type="ARBA" id="ARBA00022967"/>
    </source>
</evidence>
<evidence type="ECO:0000256" key="2">
    <source>
        <dbReference type="ARBA" id="ARBA00007012"/>
    </source>
</evidence>
<dbReference type="InterPro" id="IPR001750">
    <property type="entry name" value="ND/Mrp_TM"/>
</dbReference>
<evidence type="ECO:0000259" key="18">
    <source>
        <dbReference type="Pfam" id="PF00361"/>
    </source>
</evidence>
<evidence type="ECO:0000256" key="11">
    <source>
        <dbReference type="ARBA" id="ARBA00022989"/>
    </source>
</evidence>
<protein>
    <recommendedName>
        <fullName evidence="4 17">NADH-ubiquinone oxidoreductase chain 2</fullName>
        <ecNumber evidence="3 17">7.1.1.2</ecNumber>
    </recommendedName>
</protein>
<keyword evidence="12 17" id="KW-0520">NAD</keyword>
<sequence length="349" mass="38220">MSPIVFTLLSLTVVAGTCLVLTASNWFFIWLGLEINTLAFLPLLISTHHPRATEATTKYFLIQALASALLLFGALIQASQFNTWSVNVQLLPVPAILLTAAIALKMAIAPCHSWLPDVLQGLPFRIGLVLSTWQKIAPFSILLLLPAQPTWIFFVLGILSVAVGGWGGLNQTHVRKLLAYSSIAHLGWIITVYPLSPQISTLTLILYFIITGTLFIALHYLNTTSLADLGNIVNLAPWLTTLTLFTTLSLGGLPPLTGFLSKWLILQELSLNTNLVVATILIMASLISLFFYLRVTYIILLTLSPQHTTISLTWRSAQTNQLTNLPLAALITVSTLGLLLPPSWLPLFF</sequence>
<dbReference type="Pfam" id="PF00361">
    <property type="entry name" value="Proton_antipo_M"/>
    <property type="match status" value="1"/>
</dbReference>
<evidence type="ECO:0000256" key="14">
    <source>
        <dbReference type="ARBA" id="ARBA00023128"/>
    </source>
</evidence>
<dbReference type="GO" id="GO:0006120">
    <property type="term" value="P:mitochondrial electron transport, NADH to ubiquinone"/>
    <property type="evidence" value="ECO:0007669"/>
    <property type="project" value="InterPro"/>
</dbReference>
<keyword evidence="10 17" id="KW-0249">Electron transport</keyword>
<feature type="transmembrane region" description="Helical" evidence="17">
    <location>
        <begin position="59"/>
        <end position="78"/>
    </location>
</feature>